<evidence type="ECO:0000313" key="7">
    <source>
        <dbReference type="Proteomes" id="UP000236754"/>
    </source>
</evidence>
<evidence type="ECO:0000256" key="2">
    <source>
        <dbReference type="ARBA" id="ARBA00022643"/>
    </source>
</evidence>
<evidence type="ECO:0000313" key="6">
    <source>
        <dbReference type="EMBL" id="SEG94248.1"/>
    </source>
</evidence>
<keyword evidence="1" id="KW-0285">Flavoprotein</keyword>
<feature type="domain" description="Luciferase-like" evidence="5">
    <location>
        <begin position="28"/>
        <end position="323"/>
    </location>
</feature>
<keyword evidence="2" id="KW-0288">FMN</keyword>
<name>A0A1H6E8W3_9ACTN</name>
<protein>
    <submittedName>
        <fullName evidence="6">Alkanesulfonate monooxygenase</fullName>
    </submittedName>
</protein>
<dbReference type="GO" id="GO:0046306">
    <property type="term" value="P:alkanesulfonate catabolic process"/>
    <property type="evidence" value="ECO:0007669"/>
    <property type="project" value="TreeGrafter"/>
</dbReference>
<dbReference type="InterPro" id="IPR036661">
    <property type="entry name" value="Luciferase-like_sf"/>
</dbReference>
<keyword evidence="7" id="KW-1185">Reference proteome</keyword>
<keyword evidence="3" id="KW-0560">Oxidoreductase</keyword>
<evidence type="ECO:0000256" key="4">
    <source>
        <dbReference type="ARBA" id="ARBA00023033"/>
    </source>
</evidence>
<gene>
    <name evidence="6" type="ORF">SAMN05216223_12994</name>
</gene>
<dbReference type="Proteomes" id="UP000236754">
    <property type="component" value="Unassembled WGS sequence"/>
</dbReference>
<dbReference type="InterPro" id="IPR011251">
    <property type="entry name" value="Luciferase-like_dom"/>
</dbReference>
<dbReference type="GO" id="GO:0008726">
    <property type="term" value="F:alkanesulfonate monooxygenase activity"/>
    <property type="evidence" value="ECO:0007669"/>
    <property type="project" value="TreeGrafter"/>
</dbReference>
<dbReference type="AlphaFoldDB" id="A0A1H6E8W3"/>
<dbReference type="Pfam" id="PF00296">
    <property type="entry name" value="Bac_luciferase"/>
    <property type="match status" value="1"/>
</dbReference>
<dbReference type="RefSeq" id="WP_103890750.1">
    <property type="nucleotide sequence ID" value="NZ_FNVU01000029.1"/>
</dbReference>
<evidence type="ECO:0000259" key="5">
    <source>
        <dbReference type="Pfam" id="PF00296"/>
    </source>
</evidence>
<dbReference type="OrthoDB" id="9814695at2"/>
<evidence type="ECO:0000256" key="1">
    <source>
        <dbReference type="ARBA" id="ARBA00022630"/>
    </source>
</evidence>
<keyword evidence="4 6" id="KW-0503">Monooxygenase</keyword>
<dbReference type="SUPFAM" id="SSF51679">
    <property type="entry name" value="Bacterial luciferase-like"/>
    <property type="match status" value="1"/>
</dbReference>
<accession>A0A1H6E8W3</accession>
<dbReference type="PANTHER" id="PTHR42847">
    <property type="entry name" value="ALKANESULFONATE MONOOXYGENASE"/>
    <property type="match status" value="1"/>
</dbReference>
<dbReference type="InterPro" id="IPR050172">
    <property type="entry name" value="SsuD_RutA_monooxygenase"/>
</dbReference>
<proteinExistence type="predicted"/>
<sequence length="363" mass="39695">MSPALSYSWFLPLGPDVHHIGTWPAECSTPSLDRLVDIARAAEDAGCQEMLVPTSFHNDLETFTTAAAVLGRTTRIGMLLAVRPNQLHPVQAAAAVCGLESLFPGRVRLNVTTGGWAEDRWLGDFESKEVRTDRLEEWLEVLHQVLYDDTPVRHEGPFYTVEGAALQRRPRRRIPLAMSGSSPRARALLGRFGDEYLMFAGPLPKVAAEVAALRATPGIDRKVRVTLRAHLVVREDEQEAWAAAREIVSRVQPAVRATIRAQRPDTRSQRAGQNDLAARDDLLVGPNLWAGIGTGRFGAAVALVGTPADVTDRLLEFRAAGVDAFILSGYPKLEEARVLRRLLVPELASRGLAPESVTANRTA</sequence>
<dbReference type="Gene3D" id="3.20.20.30">
    <property type="entry name" value="Luciferase-like domain"/>
    <property type="match status" value="1"/>
</dbReference>
<reference evidence="6 7" key="1">
    <citation type="submission" date="2016-10" db="EMBL/GenBank/DDBJ databases">
        <authorList>
            <person name="de Groot N.N."/>
        </authorList>
    </citation>
    <scope>NUCLEOTIDE SEQUENCE [LARGE SCALE GENOMIC DNA]</scope>
    <source>
        <strain evidence="6 7">CGMCC 4.2023</strain>
    </source>
</reference>
<evidence type="ECO:0000256" key="3">
    <source>
        <dbReference type="ARBA" id="ARBA00023002"/>
    </source>
</evidence>
<dbReference type="EMBL" id="FNVU01000029">
    <property type="protein sequence ID" value="SEG94248.1"/>
    <property type="molecule type" value="Genomic_DNA"/>
</dbReference>
<organism evidence="6 7">
    <name type="scientific">Actinacidiphila yanglinensis</name>
    <dbReference type="NCBI Taxonomy" id="310779"/>
    <lineage>
        <taxon>Bacteria</taxon>
        <taxon>Bacillati</taxon>
        <taxon>Actinomycetota</taxon>
        <taxon>Actinomycetes</taxon>
        <taxon>Kitasatosporales</taxon>
        <taxon>Streptomycetaceae</taxon>
        <taxon>Actinacidiphila</taxon>
    </lineage>
</organism>
<dbReference type="PANTHER" id="PTHR42847:SF4">
    <property type="entry name" value="ALKANESULFONATE MONOOXYGENASE-RELATED"/>
    <property type="match status" value="1"/>
</dbReference>